<name>A0ABU5DR42_9BURK</name>
<comment type="subunit">
    <text evidence="8">Monomer.</text>
</comment>
<keyword evidence="10" id="KW-0548">Nucleotidyltransferase</keyword>
<evidence type="ECO:0000313" key="10">
    <source>
        <dbReference type="EMBL" id="MDY0748203.1"/>
    </source>
</evidence>
<protein>
    <recommendedName>
        <fullName evidence="8">Molybdenum cofactor guanylyltransferase</fullName>
        <shortName evidence="8">MoCo guanylyltransferase</shortName>
        <ecNumber evidence="8">2.7.7.77</ecNumber>
    </recommendedName>
    <alternativeName>
        <fullName evidence="8">GTP:molybdopterin guanylyltransferase</fullName>
    </alternativeName>
    <alternativeName>
        <fullName evidence="8">Mo-MPT guanylyltransferase</fullName>
    </alternativeName>
    <alternativeName>
        <fullName evidence="8">Molybdopterin guanylyltransferase</fullName>
    </alternativeName>
    <alternativeName>
        <fullName evidence="8">Molybdopterin-guanine dinucleotide synthase</fullName>
        <shortName evidence="8">MGD synthase</shortName>
    </alternativeName>
</protein>
<comment type="cofactor">
    <cofactor evidence="8">
        <name>Mg(2+)</name>
        <dbReference type="ChEBI" id="CHEBI:18420"/>
    </cofactor>
</comment>
<comment type="function">
    <text evidence="8">Transfers a GMP moiety from GTP to Mo-molybdopterin (Mo-MPT) cofactor (Moco or molybdenum cofactor) to form Mo-molybdopterin guanine dinucleotide (Mo-MGD) cofactor.</text>
</comment>
<feature type="binding site" evidence="8">
    <location>
        <begin position="12"/>
        <end position="14"/>
    </location>
    <ligand>
        <name>GTP</name>
        <dbReference type="ChEBI" id="CHEBI:37565"/>
    </ligand>
</feature>
<dbReference type="Pfam" id="PF12804">
    <property type="entry name" value="NTP_transf_3"/>
    <property type="match status" value="1"/>
</dbReference>
<evidence type="ECO:0000256" key="7">
    <source>
        <dbReference type="ARBA" id="ARBA00023150"/>
    </source>
</evidence>
<evidence type="ECO:0000256" key="1">
    <source>
        <dbReference type="ARBA" id="ARBA00022490"/>
    </source>
</evidence>
<dbReference type="InterPro" id="IPR013482">
    <property type="entry name" value="Molybde_CF_guanTrfase"/>
</dbReference>
<dbReference type="NCBIfam" id="TIGR02665">
    <property type="entry name" value="molyb_mobA"/>
    <property type="match status" value="1"/>
</dbReference>
<reference evidence="10 11" key="1">
    <citation type="submission" date="2023-11" db="EMBL/GenBank/DDBJ databases">
        <title>Paucibacter sp. nov., isolated from fresh soil in Korea.</title>
        <authorList>
            <person name="Le N.T.T."/>
        </authorList>
    </citation>
    <scope>NUCLEOTIDE SEQUENCE [LARGE SCALE GENOMIC DNA]</scope>
    <source>
        <strain evidence="10 11">R3-3</strain>
    </source>
</reference>
<keyword evidence="11" id="KW-1185">Reference proteome</keyword>
<evidence type="ECO:0000259" key="9">
    <source>
        <dbReference type="Pfam" id="PF12804"/>
    </source>
</evidence>
<evidence type="ECO:0000313" key="11">
    <source>
        <dbReference type="Proteomes" id="UP001285263"/>
    </source>
</evidence>
<dbReference type="HAMAP" id="MF_00316">
    <property type="entry name" value="MobA"/>
    <property type="match status" value="1"/>
</dbReference>
<evidence type="ECO:0000256" key="5">
    <source>
        <dbReference type="ARBA" id="ARBA00022842"/>
    </source>
</evidence>
<feature type="binding site" evidence="8">
    <location>
        <position position="101"/>
    </location>
    <ligand>
        <name>GTP</name>
        <dbReference type="ChEBI" id="CHEBI:37565"/>
    </ligand>
</feature>
<evidence type="ECO:0000256" key="8">
    <source>
        <dbReference type="HAMAP-Rule" id="MF_00316"/>
    </source>
</evidence>
<keyword evidence="4 8" id="KW-0547">Nucleotide-binding</keyword>
<keyword evidence="1 8" id="KW-0963">Cytoplasm</keyword>
<dbReference type="Proteomes" id="UP001285263">
    <property type="component" value="Unassembled WGS sequence"/>
</dbReference>
<evidence type="ECO:0000256" key="2">
    <source>
        <dbReference type="ARBA" id="ARBA00022679"/>
    </source>
</evidence>
<dbReference type="InterPro" id="IPR025877">
    <property type="entry name" value="MobA-like_NTP_Trfase"/>
</dbReference>
<dbReference type="PANTHER" id="PTHR19136:SF81">
    <property type="entry name" value="MOLYBDENUM COFACTOR GUANYLYLTRANSFERASE"/>
    <property type="match status" value="1"/>
</dbReference>
<keyword evidence="7 8" id="KW-0501">Molybdenum cofactor biosynthesis</keyword>
<feature type="binding site" evidence="8">
    <location>
        <position position="71"/>
    </location>
    <ligand>
        <name>GTP</name>
        <dbReference type="ChEBI" id="CHEBI:37565"/>
    </ligand>
</feature>
<feature type="binding site" evidence="8">
    <location>
        <position position="101"/>
    </location>
    <ligand>
        <name>Mg(2+)</name>
        <dbReference type="ChEBI" id="CHEBI:18420"/>
    </ligand>
</feature>
<keyword evidence="6 8" id="KW-0342">GTP-binding</keyword>
<dbReference type="PANTHER" id="PTHR19136">
    <property type="entry name" value="MOLYBDENUM COFACTOR GUANYLYLTRANSFERASE"/>
    <property type="match status" value="1"/>
</dbReference>
<comment type="subcellular location">
    <subcellularLocation>
        <location evidence="8">Cytoplasm</location>
    </subcellularLocation>
</comment>
<comment type="catalytic activity">
    <reaction evidence="8">
        <text>Mo-molybdopterin + GTP + H(+) = Mo-molybdopterin guanine dinucleotide + diphosphate</text>
        <dbReference type="Rhea" id="RHEA:34243"/>
        <dbReference type="ChEBI" id="CHEBI:15378"/>
        <dbReference type="ChEBI" id="CHEBI:33019"/>
        <dbReference type="ChEBI" id="CHEBI:37565"/>
        <dbReference type="ChEBI" id="CHEBI:71302"/>
        <dbReference type="ChEBI" id="CHEBI:71310"/>
        <dbReference type="EC" id="2.7.7.77"/>
    </reaction>
</comment>
<keyword evidence="5 8" id="KW-0460">Magnesium</keyword>
<gene>
    <name evidence="8 10" type="primary">mobA</name>
    <name evidence="10" type="ORF">SNE35_27125</name>
</gene>
<dbReference type="RefSeq" id="WP_320426176.1">
    <property type="nucleotide sequence ID" value="NZ_JAXCLA010000010.1"/>
</dbReference>
<accession>A0ABU5DR42</accession>
<keyword evidence="3 8" id="KW-0479">Metal-binding</keyword>
<comment type="similarity">
    <text evidence="8">Belongs to the MobA family.</text>
</comment>
<dbReference type="EMBL" id="JAXCLA010000010">
    <property type="protein sequence ID" value="MDY0748203.1"/>
    <property type="molecule type" value="Genomic_DNA"/>
</dbReference>
<dbReference type="Gene3D" id="3.90.550.10">
    <property type="entry name" value="Spore Coat Polysaccharide Biosynthesis Protein SpsA, Chain A"/>
    <property type="match status" value="1"/>
</dbReference>
<evidence type="ECO:0000256" key="6">
    <source>
        <dbReference type="ARBA" id="ARBA00023134"/>
    </source>
</evidence>
<proteinExistence type="inferred from homology"/>
<dbReference type="SUPFAM" id="SSF53448">
    <property type="entry name" value="Nucleotide-diphospho-sugar transferases"/>
    <property type="match status" value="1"/>
</dbReference>
<evidence type="ECO:0000256" key="3">
    <source>
        <dbReference type="ARBA" id="ARBA00022723"/>
    </source>
</evidence>
<comment type="caution">
    <text evidence="8">Lacks conserved residue(s) required for the propagation of feature annotation.</text>
</comment>
<comment type="domain">
    <text evidence="8">The N-terminal domain determines nucleotide recognition and specific binding, while the C-terminal domain determines the specific binding to the target protein.</text>
</comment>
<sequence>MVERQDITGLILAGGRGSRMGGVDKGLQLLDGRPLAGHVLARLRPQVDVVMVSANRNAEAYAALGCQVVADADNSFSGPLSGLLAGLRACSSDWLLSAPCDAPLLPADLAAWLAATIDDSTDIAVPLTADGRLQPVFCLLRRSLSAELERYLNDGGRKVETWMAAQRLRRVPFDRPDDERAFFNANTLAELHTLERSND</sequence>
<feature type="binding site" evidence="8">
    <location>
        <position position="25"/>
    </location>
    <ligand>
        <name>GTP</name>
        <dbReference type="ChEBI" id="CHEBI:37565"/>
    </ligand>
</feature>
<feature type="domain" description="MobA-like NTP transferase" evidence="9">
    <location>
        <begin position="9"/>
        <end position="158"/>
    </location>
</feature>
<dbReference type="CDD" id="cd02503">
    <property type="entry name" value="MobA"/>
    <property type="match status" value="1"/>
</dbReference>
<comment type="caution">
    <text evidence="10">The sequence shown here is derived from an EMBL/GenBank/DDBJ whole genome shotgun (WGS) entry which is preliminary data.</text>
</comment>
<evidence type="ECO:0000256" key="4">
    <source>
        <dbReference type="ARBA" id="ARBA00022741"/>
    </source>
</evidence>
<dbReference type="InterPro" id="IPR029044">
    <property type="entry name" value="Nucleotide-diphossugar_trans"/>
</dbReference>
<organism evidence="10 11">
    <name type="scientific">Roseateles agri</name>
    <dbReference type="NCBI Taxonomy" id="3098619"/>
    <lineage>
        <taxon>Bacteria</taxon>
        <taxon>Pseudomonadati</taxon>
        <taxon>Pseudomonadota</taxon>
        <taxon>Betaproteobacteria</taxon>
        <taxon>Burkholderiales</taxon>
        <taxon>Sphaerotilaceae</taxon>
        <taxon>Roseateles</taxon>
    </lineage>
</organism>
<dbReference type="EC" id="2.7.7.77" evidence="8"/>
<keyword evidence="2 8" id="KW-0808">Transferase</keyword>
<dbReference type="GO" id="GO:0061603">
    <property type="term" value="F:molybdenum cofactor guanylyltransferase activity"/>
    <property type="evidence" value="ECO:0007669"/>
    <property type="project" value="UniProtKB-EC"/>
</dbReference>